<dbReference type="RefSeq" id="WP_184709263.1">
    <property type="nucleotide sequence ID" value="NZ_JACHBG010000017.1"/>
</dbReference>
<proteinExistence type="predicted"/>
<accession>A0A7X0MEH1</accession>
<dbReference type="EMBL" id="JACHBG010000017">
    <property type="protein sequence ID" value="MBB6487942.1"/>
    <property type="molecule type" value="Genomic_DNA"/>
</dbReference>
<name>A0A7X0MEH1_9HYPH</name>
<organism evidence="1 2">
    <name type="scientific">Rhizobium lusitanum</name>
    <dbReference type="NCBI Taxonomy" id="293958"/>
    <lineage>
        <taxon>Bacteria</taxon>
        <taxon>Pseudomonadati</taxon>
        <taxon>Pseudomonadota</taxon>
        <taxon>Alphaproteobacteria</taxon>
        <taxon>Hyphomicrobiales</taxon>
        <taxon>Rhizobiaceae</taxon>
        <taxon>Rhizobium/Agrobacterium group</taxon>
        <taxon>Rhizobium</taxon>
    </lineage>
</organism>
<dbReference type="Proteomes" id="UP000565576">
    <property type="component" value="Unassembled WGS sequence"/>
</dbReference>
<gene>
    <name evidence="1" type="ORF">GGD46_005252</name>
</gene>
<reference evidence="1 2" key="1">
    <citation type="submission" date="2020-08" db="EMBL/GenBank/DDBJ databases">
        <title>Genomic Encyclopedia of Type Strains, Phase IV (KMG-V): Genome sequencing to study the core and pangenomes of soil and plant-associated prokaryotes.</title>
        <authorList>
            <person name="Whitman W."/>
        </authorList>
    </citation>
    <scope>NUCLEOTIDE SEQUENCE [LARGE SCALE GENOMIC DNA]</scope>
    <source>
        <strain evidence="1 2">SEMIA 4060</strain>
    </source>
</reference>
<comment type="caution">
    <text evidence="1">The sequence shown here is derived from an EMBL/GenBank/DDBJ whole genome shotgun (WGS) entry which is preliminary data.</text>
</comment>
<evidence type="ECO:0000313" key="1">
    <source>
        <dbReference type="EMBL" id="MBB6487942.1"/>
    </source>
</evidence>
<sequence>MNNEFAVFAFAGNFSSTERRVAIQSRNVEYAEGIAQQMTIECGFQPVAFRFETMSDDGSIQNRSGWFYLGGTVETLQDITGKNEPGDSRLIHFLEESGLNKIVTNNCPYLVRFPLRDQDQVLSWEPVAENGFGMR</sequence>
<evidence type="ECO:0000313" key="2">
    <source>
        <dbReference type="Proteomes" id="UP000565576"/>
    </source>
</evidence>
<protein>
    <submittedName>
        <fullName evidence="1">Uncharacterized protein</fullName>
    </submittedName>
</protein>
<dbReference type="AlphaFoldDB" id="A0A7X0MEH1"/>